<dbReference type="PANTHER" id="PTHR48471">
    <property type="entry name" value="DDE TNP4 DOMAIN-CONTAINING PROTEIN"/>
    <property type="match status" value="1"/>
</dbReference>
<name>A0ABR2ZE95_9AGAR</name>
<feature type="non-terminal residue" evidence="1">
    <location>
        <position position="168"/>
    </location>
</feature>
<comment type="caution">
    <text evidence="1">The sequence shown here is derived from an EMBL/GenBank/DDBJ whole genome shotgun (WGS) entry which is preliminary data.</text>
</comment>
<dbReference type="PANTHER" id="PTHR48471:SF1">
    <property type="entry name" value="DDE TNP4 DOMAIN-CONTAINING PROTEIN"/>
    <property type="match status" value="1"/>
</dbReference>
<accession>A0ABR2ZE95</accession>
<gene>
    <name evidence="1" type="ORF">AAF712_013676</name>
</gene>
<proteinExistence type="predicted"/>
<dbReference type="Proteomes" id="UP001437256">
    <property type="component" value="Unassembled WGS sequence"/>
</dbReference>
<keyword evidence="2" id="KW-1185">Reference proteome</keyword>
<organism evidence="1 2">
    <name type="scientific">Marasmius tenuissimus</name>
    <dbReference type="NCBI Taxonomy" id="585030"/>
    <lineage>
        <taxon>Eukaryota</taxon>
        <taxon>Fungi</taxon>
        <taxon>Dikarya</taxon>
        <taxon>Basidiomycota</taxon>
        <taxon>Agaricomycotina</taxon>
        <taxon>Agaricomycetes</taxon>
        <taxon>Agaricomycetidae</taxon>
        <taxon>Agaricales</taxon>
        <taxon>Marasmiineae</taxon>
        <taxon>Marasmiaceae</taxon>
        <taxon>Marasmius</taxon>
    </lineage>
</organism>
<dbReference type="EMBL" id="JBBXMP010000217">
    <property type="protein sequence ID" value="KAL0059585.1"/>
    <property type="molecule type" value="Genomic_DNA"/>
</dbReference>
<protein>
    <submittedName>
        <fullName evidence="1">Uncharacterized protein</fullName>
    </submittedName>
</protein>
<sequence>MVVDVATFHYLLEGSGYFRETWENTPIPQDVSSAGAPRLGRRSLDAPGALGLALHYLCSSMLEIHPQQIFAVVPSVLNRYLDFSLDILLWVLRNTDDAKIPLPRTEEEFELDSLAIQKRHPMLVGAFRSIDGLSLPVQVSEDVEIENATYNGWKTEHHVNNILVFSPQ</sequence>
<evidence type="ECO:0000313" key="2">
    <source>
        <dbReference type="Proteomes" id="UP001437256"/>
    </source>
</evidence>
<reference evidence="1 2" key="1">
    <citation type="submission" date="2024-05" db="EMBL/GenBank/DDBJ databases">
        <title>A draft genome resource for the thread blight pathogen Marasmius tenuissimus strain MS-2.</title>
        <authorList>
            <person name="Yulfo-Soto G.E."/>
            <person name="Baruah I.K."/>
            <person name="Amoako-Attah I."/>
            <person name="Bukari Y."/>
            <person name="Meinhardt L.W."/>
            <person name="Bailey B.A."/>
            <person name="Cohen S.P."/>
        </authorList>
    </citation>
    <scope>NUCLEOTIDE SEQUENCE [LARGE SCALE GENOMIC DNA]</scope>
    <source>
        <strain evidence="1 2">MS-2</strain>
    </source>
</reference>
<evidence type="ECO:0000313" key="1">
    <source>
        <dbReference type="EMBL" id="KAL0059585.1"/>
    </source>
</evidence>